<dbReference type="CTD" id="562810"/>
<dbReference type="PANTHER" id="PTHR11861:SF12">
    <property type="entry name" value="MELANOCYTE PROTEIN PMEL 17 PRECURSOR"/>
    <property type="match status" value="1"/>
</dbReference>
<evidence type="ECO:0000256" key="2">
    <source>
        <dbReference type="ARBA" id="ARBA00023180"/>
    </source>
</evidence>
<dbReference type="InterPro" id="IPR035986">
    <property type="entry name" value="PKD_dom_sf"/>
</dbReference>
<dbReference type="InterPro" id="IPR046846">
    <property type="entry name" value="PKAT_KLD"/>
</dbReference>
<keyword evidence="5" id="KW-1133">Transmembrane helix</keyword>
<keyword evidence="2" id="KW-0325">Glycoprotein</keyword>
<feature type="domain" description="PKD" evidence="6">
    <location>
        <begin position="244"/>
        <end position="278"/>
    </location>
</feature>
<evidence type="ECO:0000313" key="8">
    <source>
        <dbReference type="RefSeq" id="XP_053542333.1"/>
    </source>
</evidence>
<dbReference type="PROSITE" id="PS50093">
    <property type="entry name" value="PKD"/>
    <property type="match status" value="1"/>
</dbReference>
<dbReference type="Pfam" id="PF26141">
    <property type="entry name" value="PMEL_NMB_N"/>
    <property type="match status" value="1"/>
</dbReference>
<feature type="compositionally biased region" description="Polar residues" evidence="4">
    <location>
        <begin position="1"/>
        <end position="20"/>
    </location>
</feature>
<reference evidence="8" key="2">
    <citation type="submission" date="2025-08" db="UniProtKB">
        <authorList>
            <consortium name="RefSeq"/>
        </authorList>
    </citation>
    <scope>IDENTIFICATION</scope>
    <source>
        <tissue evidence="8">Blood</tissue>
    </source>
</reference>
<dbReference type="SUPFAM" id="SSF49299">
    <property type="entry name" value="PKD domain"/>
    <property type="match status" value="1"/>
</dbReference>
<reference evidence="7" key="1">
    <citation type="journal article" date="2016" name="Nat. Commun.">
        <title>The channel catfish genome sequence provides insights into the evolution of scale formation in teleosts.</title>
        <authorList>
            <person name="Liu Z."/>
            <person name="Liu S."/>
            <person name="Yao J."/>
            <person name="Bao L."/>
            <person name="Zhang J."/>
            <person name="Li Y."/>
            <person name="Jiang C."/>
            <person name="Sun L."/>
            <person name="Wang R."/>
            <person name="Zhang Y."/>
            <person name="Zhou T."/>
            <person name="Zeng Q."/>
            <person name="Fu Q."/>
            <person name="Gao S."/>
            <person name="Li N."/>
            <person name="Koren S."/>
            <person name="Jiang Y."/>
            <person name="Zimin A."/>
            <person name="Xu P."/>
            <person name="Phillippy A.M."/>
            <person name="Geng X."/>
            <person name="Song L."/>
            <person name="Sun F."/>
            <person name="Li C."/>
            <person name="Wang X."/>
            <person name="Chen A."/>
            <person name="Jin Y."/>
            <person name="Yuan Z."/>
            <person name="Yang Y."/>
            <person name="Tan S."/>
            <person name="Peatman E."/>
            <person name="Lu J."/>
            <person name="Qin Z."/>
            <person name="Dunham R."/>
            <person name="Li Z."/>
            <person name="Sonstegard T."/>
            <person name="Feng J."/>
            <person name="Danzmann R.G."/>
            <person name="Schroeder S."/>
            <person name="Scheffler B."/>
            <person name="Duke M.V."/>
            <person name="Ballard L."/>
            <person name="Kucuktas H."/>
            <person name="Kaltenboeck L."/>
            <person name="Liu H."/>
            <person name="Armbruster J."/>
            <person name="Xie Y."/>
            <person name="Kirby M.L."/>
            <person name="Tian Y."/>
            <person name="Flanagan M.E."/>
            <person name="Mu W."/>
            <person name="Waldbieser G.C."/>
        </authorList>
    </citation>
    <scope>NUCLEOTIDE SEQUENCE [LARGE SCALE GENOMIC DNA]</scope>
    <source>
        <strain evidence="7">SDA103</strain>
    </source>
</reference>
<proteinExistence type="inferred from homology"/>
<sequence length="570" mass="62675">MVLYGNNQLGSNQNAEQLQKSKSKPRFIRYQSWNTKMYPVWKKGDPFYRSSWRGGEVKFDVRNDAPTLTGAKVTFTIDIIFPDNQLALPNGEVVWGKNCFVNGTQRYEGEPVYPQESIDEQDAVFPDGSPLNKHGDQKSLYVFVWKTCGRYWQVSDGPSSSLTISTENIPLGSYVMDVVIYHYRKREKFIPIGYASTQFYITDQIPFAVTLTQVNDKDEGDQTFIQNRAIAFAIAVHDPSAFLADSDITFNWDFGDSSGTVISRELTVTHTYTKTGFFKPHVVVQAAIPTPSCSTPPTTSPVTNPTADAFISEEHAGLGPKMLKLNSTFMLHTESASKDTANSMECSGSSSADKKTAPQLDTTGVMENQDTIIMKMHQPPNSEQDCVVYRYGSFSTRITVVEGIEDVQIVHAAGAFLEQNIVDFTISCQGSLPTDICTVISDCLSPGKTICTAVSALPECQLVLQHVFNDSGIFCINVSMSNDVSLAVTSARVNVIIGSRLIITGIVAMVLGILTVALAIGTFAYKRLKLYQPLSEISANGITCSMPSHLWSLIKRRGAPKHSVVLHRAG</sequence>
<evidence type="ECO:0000256" key="3">
    <source>
        <dbReference type="ARBA" id="ARBA00025776"/>
    </source>
</evidence>
<dbReference type="InterPro" id="IPR059017">
    <property type="entry name" value="PMEL_NMB_N"/>
</dbReference>
<comment type="similarity">
    <text evidence="3">Belongs to the PMEL/NMB family.</text>
</comment>
<dbReference type="Proteomes" id="UP000221080">
    <property type="component" value="Chromosome 15"/>
</dbReference>
<dbReference type="AlphaFoldDB" id="A0A9F7RTI2"/>
<dbReference type="GO" id="GO:0032438">
    <property type="term" value="P:melanosome organization"/>
    <property type="evidence" value="ECO:0007669"/>
    <property type="project" value="TreeGrafter"/>
</dbReference>
<dbReference type="KEGG" id="ipu:108275940"/>
<keyword evidence="5" id="KW-0812">Transmembrane</keyword>
<dbReference type="SMART" id="SM00089">
    <property type="entry name" value="PKD"/>
    <property type="match status" value="1"/>
</dbReference>
<evidence type="ECO:0000256" key="4">
    <source>
        <dbReference type="SAM" id="MobiDB-lite"/>
    </source>
</evidence>
<dbReference type="Gene3D" id="2.60.40.10">
    <property type="entry name" value="Immunoglobulins"/>
    <property type="match status" value="1"/>
</dbReference>
<dbReference type="RefSeq" id="XP_053542333.1">
    <property type="nucleotide sequence ID" value="XM_053686358.1"/>
</dbReference>
<evidence type="ECO:0000256" key="5">
    <source>
        <dbReference type="SAM" id="Phobius"/>
    </source>
</evidence>
<gene>
    <name evidence="8" type="primary">pmelb</name>
</gene>
<accession>A0A9F7RTI2</accession>
<keyword evidence="7" id="KW-1185">Reference proteome</keyword>
<dbReference type="CDD" id="cd00146">
    <property type="entry name" value="PKD"/>
    <property type="match status" value="1"/>
</dbReference>
<protein>
    <submittedName>
        <fullName evidence="8">Premelanosome protein b</fullName>
    </submittedName>
</protein>
<dbReference type="GeneID" id="108275940"/>
<evidence type="ECO:0000256" key="1">
    <source>
        <dbReference type="ARBA" id="ARBA00022729"/>
    </source>
</evidence>
<dbReference type="InterPro" id="IPR000601">
    <property type="entry name" value="PKD_dom"/>
</dbReference>
<dbReference type="OrthoDB" id="9939762at2759"/>
<dbReference type="Pfam" id="PF00801">
    <property type="entry name" value="PKD"/>
    <property type="match status" value="1"/>
</dbReference>
<evidence type="ECO:0000259" key="6">
    <source>
        <dbReference type="PROSITE" id="PS50093"/>
    </source>
</evidence>
<dbReference type="InterPro" id="IPR022409">
    <property type="entry name" value="PKD/Chitinase_dom"/>
</dbReference>
<dbReference type="PANTHER" id="PTHR11861">
    <property type="entry name" value="MELANOCYTE PROTEIN PMEL 17-RELATED"/>
    <property type="match status" value="1"/>
</dbReference>
<keyword evidence="5" id="KW-0472">Membrane</keyword>
<name>A0A9F7RTI2_ICTPU</name>
<keyword evidence="1" id="KW-0732">Signal</keyword>
<dbReference type="GO" id="GO:0005886">
    <property type="term" value="C:plasma membrane"/>
    <property type="evidence" value="ECO:0007669"/>
    <property type="project" value="TreeGrafter"/>
</dbReference>
<feature type="region of interest" description="Disordered" evidence="4">
    <location>
        <begin position="1"/>
        <end position="23"/>
    </location>
</feature>
<dbReference type="Pfam" id="PF20433">
    <property type="entry name" value="PKAT_KLD"/>
    <property type="match status" value="1"/>
</dbReference>
<dbReference type="InterPro" id="IPR045219">
    <property type="entry name" value="PKAT"/>
</dbReference>
<dbReference type="GO" id="GO:0042470">
    <property type="term" value="C:melanosome"/>
    <property type="evidence" value="ECO:0007669"/>
    <property type="project" value="TreeGrafter"/>
</dbReference>
<dbReference type="FunFam" id="2.60.40.10:FF:001512">
    <property type="entry name" value="Premelanosome protein a"/>
    <property type="match status" value="1"/>
</dbReference>
<organism evidence="7 8">
    <name type="scientific">Ictalurus punctatus</name>
    <name type="common">Channel catfish</name>
    <name type="synonym">Silurus punctatus</name>
    <dbReference type="NCBI Taxonomy" id="7998"/>
    <lineage>
        <taxon>Eukaryota</taxon>
        <taxon>Metazoa</taxon>
        <taxon>Chordata</taxon>
        <taxon>Craniata</taxon>
        <taxon>Vertebrata</taxon>
        <taxon>Euteleostomi</taxon>
        <taxon>Actinopterygii</taxon>
        <taxon>Neopterygii</taxon>
        <taxon>Teleostei</taxon>
        <taxon>Ostariophysi</taxon>
        <taxon>Siluriformes</taxon>
        <taxon>Ictaluridae</taxon>
        <taxon>Ictalurus</taxon>
    </lineage>
</organism>
<dbReference type="InterPro" id="IPR013783">
    <property type="entry name" value="Ig-like_fold"/>
</dbReference>
<feature type="transmembrane region" description="Helical" evidence="5">
    <location>
        <begin position="501"/>
        <end position="525"/>
    </location>
</feature>
<evidence type="ECO:0000313" key="7">
    <source>
        <dbReference type="Proteomes" id="UP000221080"/>
    </source>
</evidence>